<dbReference type="Gene3D" id="3.10.180.10">
    <property type="entry name" value="2,3-Dihydroxybiphenyl 1,2-Dioxygenase, domain 1"/>
    <property type="match status" value="1"/>
</dbReference>
<comment type="caution">
    <text evidence="2">The sequence shown here is derived from an EMBL/GenBank/DDBJ whole genome shotgun (WGS) entry which is preliminary data.</text>
</comment>
<evidence type="ECO:0000259" key="1">
    <source>
        <dbReference type="PROSITE" id="PS51819"/>
    </source>
</evidence>
<dbReference type="RefSeq" id="WP_130510153.1">
    <property type="nucleotide sequence ID" value="NZ_SHKY01000001.1"/>
</dbReference>
<dbReference type="InterPro" id="IPR037523">
    <property type="entry name" value="VOC_core"/>
</dbReference>
<sequence length="171" mass="18185">MTALAAGSAASGRAASGPAAPALRWSHVALNCADQKVTEEFYARWFGFERARVVELDGGAEIIFLRQGDVYLELFATTDATPFAVSADGPAYHGIARHLAFQTDDLDAFLERVGDAIPVSLGPLKFDSFIAGWHSVWLTDPDGVIVEVSQGYRDADPADLLAAHVHSGPSA</sequence>
<dbReference type="PROSITE" id="PS51819">
    <property type="entry name" value="VOC"/>
    <property type="match status" value="1"/>
</dbReference>
<dbReference type="Proteomes" id="UP000292564">
    <property type="component" value="Unassembled WGS sequence"/>
</dbReference>
<gene>
    <name evidence="2" type="ORF">EV385_3213</name>
</gene>
<dbReference type="EMBL" id="SHKY01000001">
    <property type="protein sequence ID" value="RZU51386.1"/>
    <property type="molecule type" value="Genomic_DNA"/>
</dbReference>
<evidence type="ECO:0000313" key="2">
    <source>
        <dbReference type="EMBL" id="RZU51386.1"/>
    </source>
</evidence>
<proteinExistence type="predicted"/>
<accession>A0A4V2G766</accession>
<reference evidence="2 3" key="1">
    <citation type="submission" date="2019-02" db="EMBL/GenBank/DDBJ databases">
        <title>Sequencing the genomes of 1000 actinobacteria strains.</title>
        <authorList>
            <person name="Klenk H.-P."/>
        </authorList>
    </citation>
    <scope>NUCLEOTIDE SEQUENCE [LARGE SCALE GENOMIC DNA]</scope>
    <source>
        <strain evidence="2 3">DSM 45162</strain>
    </source>
</reference>
<name>A0A4V2G766_9ACTN</name>
<dbReference type="SUPFAM" id="SSF54593">
    <property type="entry name" value="Glyoxalase/Bleomycin resistance protein/Dihydroxybiphenyl dioxygenase"/>
    <property type="match status" value="1"/>
</dbReference>
<keyword evidence="3" id="KW-1185">Reference proteome</keyword>
<dbReference type="InterPro" id="IPR029068">
    <property type="entry name" value="Glyas_Bleomycin-R_OHBP_Dase"/>
</dbReference>
<evidence type="ECO:0000313" key="3">
    <source>
        <dbReference type="Proteomes" id="UP000292564"/>
    </source>
</evidence>
<protein>
    <submittedName>
        <fullName evidence="2">Glyoxylase I family protein</fullName>
    </submittedName>
</protein>
<dbReference type="OrthoDB" id="317332at2"/>
<feature type="domain" description="VOC" evidence="1">
    <location>
        <begin position="24"/>
        <end position="151"/>
    </location>
</feature>
<dbReference type="InterPro" id="IPR004360">
    <property type="entry name" value="Glyas_Fos-R_dOase_dom"/>
</dbReference>
<organism evidence="2 3">
    <name type="scientific">Krasilnikovia cinnamomea</name>
    <dbReference type="NCBI Taxonomy" id="349313"/>
    <lineage>
        <taxon>Bacteria</taxon>
        <taxon>Bacillati</taxon>
        <taxon>Actinomycetota</taxon>
        <taxon>Actinomycetes</taxon>
        <taxon>Micromonosporales</taxon>
        <taxon>Micromonosporaceae</taxon>
        <taxon>Krasilnikovia</taxon>
    </lineage>
</organism>
<dbReference type="Pfam" id="PF00903">
    <property type="entry name" value="Glyoxalase"/>
    <property type="match status" value="1"/>
</dbReference>
<dbReference type="AlphaFoldDB" id="A0A4V2G766"/>